<reference evidence="1" key="1">
    <citation type="submission" date="2020-08" db="EMBL/GenBank/DDBJ databases">
        <authorList>
            <person name="Hu Y."/>
            <person name="Nguyen S.V."/>
            <person name="Li F."/>
            <person name="Fanning S."/>
        </authorList>
    </citation>
    <scope>NUCLEOTIDE SEQUENCE</scope>
    <source>
        <strain evidence="1">SYSU D8009</strain>
    </source>
</reference>
<dbReference type="Proteomes" id="UP000600101">
    <property type="component" value="Unassembled WGS sequence"/>
</dbReference>
<sequence length="106" mass="11330">MAAPHRRRPPALATVLAGGGVELLQAASLLSQFGRREGRAPVGEGAAPRREVFAYRGVPHLRFPISEVERVEWPADSAVPPVLHSAAFGLLGHHGPLPGWITEEMA</sequence>
<protein>
    <submittedName>
        <fullName evidence="1">Type VI secretion system baseplate subunit TssG</fullName>
    </submittedName>
</protein>
<gene>
    <name evidence="1" type="ORF">H7965_13570</name>
</gene>
<accession>A0A9X0UE46</accession>
<dbReference type="InterPro" id="IPR010732">
    <property type="entry name" value="T6SS_TssG-like"/>
</dbReference>
<organism evidence="1 2">
    <name type="scientific">Siccirubricoccus deserti</name>
    <dbReference type="NCBI Taxonomy" id="2013562"/>
    <lineage>
        <taxon>Bacteria</taxon>
        <taxon>Pseudomonadati</taxon>
        <taxon>Pseudomonadota</taxon>
        <taxon>Alphaproteobacteria</taxon>
        <taxon>Acetobacterales</taxon>
        <taxon>Roseomonadaceae</taxon>
        <taxon>Siccirubricoccus</taxon>
    </lineage>
</organism>
<proteinExistence type="predicted"/>
<dbReference type="PANTHER" id="PTHR35564:SF4">
    <property type="entry name" value="CYTOPLASMIC PROTEIN"/>
    <property type="match status" value="1"/>
</dbReference>
<evidence type="ECO:0000313" key="1">
    <source>
        <dbReference type="EMBL" id="MBC4016348.1"/>
    </source>
</evidence>
<dbReference type="EMBL" id="JACOMF010000014">
    <property type="protein sequence ID" value="MBC4016348.1"/>
    <property type="molecule type" value="Genomic_DNA"/>
</dbReference>
<name>A0A9X0UE46_9PROT</name>
<dbReference type="Pfam" id="PF06996">
    <property type="entry name" value="T6SS_TssG"/>
    <property type="match status" value="1"/>
</dbReference>
<dbReference type="AlphaFoldDB" id="A0A9X0UE46"/>
<comment type="caution">
    <text evidence="1">The sequence shown here is derived from an EMBL/GenBank/DDBJ whole genome shotgun (WGS) entry which is preliminary data.</text>
</comment>
<evidence type="ECO:0000313" key="2">
    <source>
        <dbReference type="Proteomes" id="UP000600101"/>
    </source>
</evidence>
<keyword evidence="2" id="KW-1185">Reference proteome</keyword>
<dbReference type="PANTHER" id="PTHR35564">
    <property type="match status" value="1"/>
</dbReference>